<dbReference type="PROSITE" id="PS51186">
    <property type="entry name" value="GNAT"/>
    <property type="match status" value="1"/>
</dbReference>
<organism evidence="2 3">
    <name type="scientific">Clostridium sporogenes</name>
    <dbReference type="NCBI Taxonomy" id="1509"/>
    <lineage>
        <taxon>Bacteria</taxon>
        <taxon>Bacillati</taxon>
        <taxon>Bacillota</taxon>
        <taxon>Clostridia</taxon>
        <taxon>Eubacteriales</taxon>
        <taxon>Clostridiaceae</taxon>
        <taxon>Clostridium</taxon>
    </lineage>
</organism>
<sequence>MNLNGMNISTERLILKGITPSDVKSMFKYRSNPQIYEFQYLKPQTVQDVENYIYAKTCKVPNIPNTWYPLGIFIKESDELVGDMGIHFIGPDSLQVEIGYTLSLEYQGKGYATEAVIGVIDHLFNNFNKHRILASVDPRNTRSIALLERIGMRKEAHFKESVWFNEEWTDDIVYAILEEEWNIEKY</sequence>
<evidence type="ECO:0000313" key="3">
    <source>
        <dbReference type="Proteomes" id="UP000962161"/>
    </source>
</evidence>
<dbReference type="PANTHER" id="PTHR43792:SF1">
    <property type="entry name" value="N-ACETYLTRANSFERASE DOMAIN-CONTAINING PROTEIN"/>
    <property type="match status" value="1"/>
</dbReference>
<accession>A0AAE6I3P6</accession>
<evidence type="ECO:0000313" key="2">
    <source>
        <dbReference type="EMBL" id="QDY31640.1"/>
    </source>
</evidence>
<dbReference type="InterPro" id="IPR051531">
    <property type="entry name" value="N-acetyltransferase"/>
</dbReference>
<evidence type="ECO:0000259" key="1">
    <source>
        <dbReference type="PROSITE" id="PS51186"/>
    </source>
</evidence>
<feature type="domain" description="N-acetyltransferase" evidence="1">
    <location>
        <begin position="13"/>
        <end position="179"/>
    </location>
</feature>
<dbReference type="PANTHER" id="PTHR43792">
    <property type="entry name" value="GNAT FAMILY, PUTATIVE (AFU_ORTHOLOGUE AFUA_3G00765)-RELATED-RELATED"/>
    <property type="match status" value="1"/>
</dbReference>
<dbReference type="Proteomes" id="UP000962161">
    <property type="component" value="Chromosome"/>
</dbReference>
<dbReference type="Pfam" id="PF13302">
    <property type="entry name" value="Acetyltransf_3"/>
    <property type="match status" value="1"/>
</dbReference>
<dbReference type="RefSeq" id="WP_061329611.1">
    <property type="nucleotide sequence ID" value="NZ_CP022405.1"/>
</dbReference>
<dbReference type="AlphaFoldDB" id="A0AAE6I3P6"/>
<name>A0AAE6I3P6_CLOSG</name>
<dbReference type="InterPro" id="IPR016181">
    <property type="entry name" value="Acyl_CoA_acyltransferase"/>
</dbReference>
<gene>
    <name evidence="2" type="ORF">CGS26_04495</name>
</gene>
<proteinExistence type="predicted"/>
<dbReference type="InterPro" id="IPR000182">
    <property type="entry name" value="GNAT_dom"/>
</dbReference>
<reference evidence="2" key="1">
    <citation type="submission" date="2017-07" db="EMBL/GenBank/DDBJ databases">
        <title>Genome sequencing of BoNT-producing clostridia.</title>
        <authorList>
            <person name="Williamson C."/>
        </authorList>
    </citation>
    <scope>NUCLEOTIDE SEQUENCE</scope>
    <source>
        <strain evidence="2">AM553</strain>
    </source>
</reference>
<protein>
    <submittedName>
        <fullName evidence="2">N-acetyltransferase</fullName>
    </submittedName>
</protein>
<dbReference type="Gene3D" id="3.40.630.30">
    <property type="match status" value="1"/>
</dbReference>
<dbReference type="SUPFAM" id="SSF55729">
    <property type="entry name" value="Acyl-CoA N-acyltransferases (Nat)"/>
    <property type="match status" value="1"/>
</dbReference>
<dbReference type="EMBL" id="CP022405">
    <property type="protein sequence ID" value="QDY31640.1"/>
    <property type="molecule type" value="Genomic_DNA"/>
</dbReference>
<dbReference type="GO" id="GO:0016747">
    <property type="term" value="F:acyltransferase activity, transferring groups other than amino-acyl groups"/>
    <property type="evidence" value="ECO:0007669"/>
    <property type="project" value="InterPro"/>
</dbReference>